<evidence type="ECO:0000256" key="1">
    <source>
        <dbReference type="ARBA" id="ARBA00007788"/>
    </source>
</evidence>
<dbReference type="PANTHER" id="PTHR30603:SF47">
    <property type="entry name" value="RNA POLYMERASE SIGMA FACTOR SIGD, CHLOROPLASTIC"/>
    <property type="match status" value="1"/>
</dbReference>
<proteinExistence type="inferred from homology"/>
<feature type="domain" description="RNA polymerase sigma-70 region 2" evidence="3">
    <location>
        <begin position="146"/>
        <end position="217"/>
    </location>
</feature>
<feature type="region of interest" description="Disordered" evidence="2">
    <location>
        <begin position="57"/>
        <end position="78"/>
    </location>
</feature>
<accession>E1Z7H3</accession>
<dbReference type="RefSeq" id="XP_005850022.1">
    <property type="nucleotide sequence ID" value="XM_005849960.1"/>
</dbReference>
<organism evidence="5">
    <name type="scientific">Chlorella variabilis</name>
    <name type="common">Green alga</name>
    <dbReference type="NCBI Taxonomy" id="554065"/>
    <lineage>
        <taxon>Eukaryota</taxon>
        <taxon>Viridiplantae</taxon>
        <taxon>Chlorophyta</taxon>
        <taxon>core chlorophytes</taxon>
        <taxon>Trebouxiophyceae</taxon>
        <taxon>Chlorellales</taxon>
        <taxon>Chlorellaceae</taxon>
        <taxon>Chlorella clade</taxon>
        <taxon>Chlorella</taxon>
    </lineage>
</organism>
<feature type="compositionally biased region" description="Low complexity" evidence="2">
    <location>
        <begin position="64"/>
        <end position="78"/>
    </location>
</feature>
<dbReference type="InterPro" id="IPR013325">
    <property type="entry name" value="RNA_pol_sigma_r2"/>
</dbReference>
<dbReference type="InterPro" id="IPR007627">
    <property type="entry name" value="RNA_pol_sigma70_r2"/>
</dbReference>
<dbReference type="GO" id="GO:0003700">
    <property type="term" value="F:DNA-binding transcription factor activity"/>
    <property type="evidence" value="ECO:0007669"/>
    <property type="project" value="InterPro"/>
</dbReference>
<evidence type="ECO:0000313" key="4">
    <source>
        <dbReference type="EMBL" id="EFN57920.1"/>
    </source>
</evidence>
<dbReference type="KEGG" id="cvr:CHLNCDRAFT_141990"/>
<reference evidence="4 5" key="1">
    <citation type="journal article" date="2010" name="Plant Cell">
        <title>The Chlorella variabilis NC64A genome reveals adaptation to photosymbiosis, coevolution with viruses, and cryptic sex.</title>
        <authorList>
            <person name="Blanc G."/>
            <person name="Duncan G."/>
            <person name="Agarkova I."/>
            <person name="Borodovsky M."/>
            <person name="Gurnon J."/>
            <person name="Kuo A."/>
            <person name="Lindquist E."/>
            <person name="Lucas S."/>
            <person name="Pangilinan J."/>
            <person name="Polle J."/>
            <person name="Salamov A."/>
            <person name="Terry A."/>
            <person name="Yamada T."/>
            <person name="Dunigan D.D."/>
            <person name="Grigoriev I.V."/>
            <person name="Claverie J.M."/>
            <person name="Van Etten J.L."/>
        </authorList>
    </citation>
    <scope>NUCLEOTIDE SEQUENCE [LARGE SCALE GENOMIC DNA]</scope>
    <source>
        <strain evidence="4 5">NC64A</strain>
    </source>
</reference>
<dbReference type="InterPro" id="IPR014284">
    <property type="entry name" value="RNA_pol_sigma-70_dom"/>
</dbReference>
<dbReference type="EMBL" id="GL433838">
    <property type="protein sequence ID" value="EFN57920.1"/>
    <property type="molecule type" value="Genomic_DNA"/>
</dbReference>
<dbReference type="NCBIfam" id="TIGR02937">
    <property type="entry name" value="sigma70-ECF"/>
    <property type="match status" value="1"/>
</dbReference>
<dbReference type="InParanoid" id="E1Z7H3"/>
<dbReference type="GeneID" id="17357335"/>
<dbReference type="Gene3D" id="1.20.120.1810">
    <property type="match status" value="1"/>
</dbReference>
<evidence type="ECO:0000256" key="2">
    <source>
        <dbReference type="SAM" id="MobiDB-lite"/>
    </source>
</evidence>
<dbReference type="GO" id="GO:0006352">
    <property type="term" value="P:DNA-templated transcription initiation"/>
    <property type="evidence" value="ECO:0007669"/>
    <property type="project" value="InterPro"/>
</dbReference>
<dbReference type="SUPFAM" id="SSF88946">
    <property type="entry name" value="Sigma2 domain of RNA polymerase sigma factors"/>
    <property type="match status" value="1"/>
</dbReference>
<keyword evidence="5" id="KW-1185">Reference proteome</keyword>
<dbReference type="AlphaFoldDB" id="E1Z7H3"/>
<evidence type="ECO:0000313" key="5">
    <source>
        <dbReference type="Proteomes" id="UP000008141"/>
    </source>
</evidence>
<protein>
    <recommendedName>
        <fullName evidence="3">RNA polymerase sigma-70 region 2 domain-containing protein</fullName>
    </recommendedName>
</protein>
<dbReference type="Proteomes" id="UP000008141">
    <property type="component" value="Unassembled WGS sequence"/>
</dbReference>
<sequence length="357" mass="38981">MRAAAPGPPILTQIPIASLPVAHLSPECSPQLDTATALRRDLLASILDPLDEQHQQQLPGWRRGGTAAASTTVSAAAAPGSVRQRRWRRLVRAGAEAGTRQQGPPLLLEQLPQPIAPAAKRHPSAAEQRELARAAGAGDERAVAALVDANRALVHFLARRFLGKGLAREDLVSEGMLALERAARRYRPQPGRDASFGTFAAATILNGMSRALHTQSRDVRLPVHHFRDMARVRQATLELATEQLRQPDYTLHLLRAMGSQVGQSPLMQVLDQEMAAPMDQDPTQQGGVSLDGLEVLLEDEVAAEERSQLIEAELRSCLARLEPQQVSVVELRHGLDGEGLRRTWKEGSYCAWDSCLW</sequence>
<comment type="similarity">
    <text evidence="1">Belongs to the sigma-70 factor family.</text>
</comment>
<gene>
    <name evidence="4" type="ORF">CHLNCDRAFT_141990</name>
</gene>
<dbReference type="Pfam" id="PF04542">
    <property type="entry name" value="Sigma70_r2"/>
    <property type="match status" value="1"/>
</dbReference>
<dbReference type="PANTHER" id="PTHR30603">
    <property type="entry name" value="RNA POLYMERASE SIGMA FACTOR RPO"/>
    <property type="match status" value="1"/>
</dbReference>
<evidence type="ECO:0000259" key="3">
    <source>
        <dbReference type="Pfam" id="PF04542"/>
    </source>
</evidence>
<dbReference type="InterPro" id="IPR050239">
    <property type="entry name" value="Sigma-70_RNA_pol_init_factors"/>
</dbReference>
<name>E1Z7H3_CHLVA</name>